<dbReference type="Proteomes" id="UP001168821">
    <property type="component" value="Unassembled WGS sequence"/>
</dbReference>
<sequence length="115" mass="12940">MGKRAGVAVIAHILPSLPRNVRAMPGMRANLRRDKSGLARVAPPIKTRFTLFVSRRHIIIRRDTIGTCNFSVIPCVAGATVSPRWPVERVVAHRWLWNCGKPPQVRHPQFTSNED</sequence>
<evidence type="ECO:0000313" key="2">
    <source>
        <dbReference type="Proteomes" id="UP001168821"/>
    </source>
</evidence>
<accession>A0AA38I0L7</accession>
<reference evidence="1" key="1">
    <citation type="journal article" date="2023" name="G3 (Bethesda)">
        <title>Whole genome assemblies of Zophobas morio and Tenebrio molitor.</title>
        <authorList>
            <person name="Kaur S."/>
            <person name="Stinson S.A."/>
            <person name="diCenzo G.C."/>
        </authorList>
    </citation>
    <scope>NUCLEOTIDE SEQUENCE</scope>
    <source>
        <strain evidence="1">QUZm001</strain>
    </source>
</reference>
<name>A0AA38I0L7_9CUCU</name>
<organism evidence="1 2">
    <name type="scientific">Zophobas morio</name>
    <dbReference type="NCBI Taxonomy" id="2755281"/>
    <lineage>
        <taxon>Eukaryota</taxon>
        <taxon>Metazoa</taxon>
        <taxon>Ecdysozoa</taxon>
        <taxon>Arthropoda</taxon>
        <taxon>Hexapoda</taxon>
        <taxon>Insecta</taxon>
        <taxon>Pterygota</taxon>
        <taxon>Neoptera</taxon>
        <taxon>Endopterygota</taxon>
        <taxon>Coleoptera</taxon>
        <taxon>Polyphaga</taxon>
        <taxon>Cucujiformia</taxon>
        <taxon>Tenebrionidae</taxon>
        <taxon>Zophobas</taxon>
    </lineage>
</organism>
<protein>
    <submittedName>
        <fullName evidence="1">Uncharacterized protein</fullName>
    </submittedName>
</protein>
<gene>
    <name evidence="1" type="ORF">Zmor_019501</name>
</gene>
<evidence type="ECO:0000313" key="1">
    <source>
        <dbReference type="EMBL" id="KAJ3647635.1"/>
    </source>
</evidence>
<comment type="caution">
    <text evidence="1">The sequence shown here is derived from an EMBL/GenBank/DDBJ whole genome shotgun (WGS) entry which is preliminary data.</text>
</comment>
<dbReference type="EMBL" id="JALNTZ010000006">
    <property type="protein sequence ID" value="KAJ3647635.1"/>
    <property type="molecule type" value="Genomic_DNA"/>
</dbReference>
<keyword evidence="2" id="KW-1185">Reference proteome</keyword>
<proteinExistence type="predicted"/>
<dbReference type="AlphaFoldDB" id="A0AA38I0L7"/>